<evidence type="ECO:0000313" key="1">
    <source>
        <dbReference type="EMBL" id="KAK9538100.1"/>
    </source>
</evidence>
<evidence type="ECO:0000313" key="2">
    <source>
        <dbReference type="Proteomes" id="UP001488805"/>
    </source>
</evidence>
<dbReference type="EMBL" id="JBCEZU010000034">
    <property type="protein sequence ID" value="KAK9538100.1"/>
    <property type="molecule type" value="Genomic_DNA"/>
</dbReference>
<comment type="caution">
    <text evidence="1">The sequence shown here is derived from an EMBL/GenBank/DDBJ whole genome shotgun (WGS) entry which is preliminary data.</text>
</comment>
<organism evidence="1 2">
    <name type="scientific">Zoarces viviparus</name>
    <name type="common">Viviparous eelpout</name>
    <name type="synonym">Blennius viviparus</name>
    <dbReference type="NCBI Taxonomy" id="48416"/>
    <lineage>
        <taxon>Eukaryota</taxon>
        <taxon>Metazoa</taxon>
        <taxon>Chordata</taxon>
        <taxon>Craniata</taxon>
        <taxon>Vertebrata</taxon>
        <taxon>Euteleostomi</taxon>
        <taxon>Actinopterygii</taxon>
        <taxon>Neopterygii</taxon>
        <taxon>Teleostei</taxon>
        <taxon>Neoteleostei</taxon>
        <taxon>Acanthomorphata</taxon>
        <taxon>Eupercaria</taxon>
        <taxon>Perciformes</taxon>
        <taxon>Cottioidei</taxon>
        <taxon>Zoarcales</taxon>
        <taxon>Zoarcidae</taxon>
        <taxon>Zoarcinae</taxon>
        <taxon>Zoarces</taxon>
    </lineage>
</organism>
<dbReference type="Proteomes" id="UP001488805">
    <property type="component" value="Unassembled WGS sequence"/>
</dbReference>
<proteinExistence type="predicted"/>
<dbReference type="AlphaFoldDB" id="A0AAW1FT56"/>
<name>A0AAW1FT56_ZOAVI</name>
<sequence length="124" mass="13780">MRISRSPDPHKFRAEPLLLRSHMDTQISSLLRGTNIRSAYLDGLRGLAFDLMRYGGGLVHLETPTQTVLLIQVRRSSRRDRAPSTSLQRGTEGRCSRSLLGARLKKPATASDSCRMCASRSAAR</sequence>
<keyword evidence="2" id="KW-1185">Reference proteome</keyword>
<reference evidence="1 2" key="1">
    <citation type="journal article" date="2024" name="Genome Biol. Evol.">
        <title>Chromosome-level genome assembly of the viviparous eelpout Zoarces viviparus.</title>
        <authorList>
            <person name="Fuhrmann N."/>
            <person name="Brasseur M.V."/>
            <person name="Bakowski C.E."/>
            <person name="Podsiadlowski L."/>
            <person name="Prost S."/>
            <person name="Krehenwinkel H."/>
            <person name="Mayer C."/>
        </authorList>
    </citation>
    <scope>NUCLEOTIDE SEQUENCE [LARGE SCALE GENOMIC DNA]</scope>
    <source>
        <strain evidence="1">NO-MEL_2022_Ind0_liver</strain>
    </source>
</reference>
<protein>
    <submittedName>
        <fullName evidence="1">Uncharacterized protein</fullName>
    </submittedName>
</protein>
<gene>
    <name evidence="1" type="ORF">VZT92_005657</name>
</gene>
<accession>A0AAW1FT56</accession>